<sequence>MLPTRITNELLKSGRFTHARPKIITFDAYNTLYCIKKPVMEQYCIVGSKYGIKANPEELTQRFPEVFNNIRRKYPLYGKHSDITAEQWWEYLIRDMFRPLDLPNKMVEEILLRFEGNGAYTVYSDVRELLETIKKKYPDVCLGIISNTDPIVIKLLENLELKKYFEGNIYLSYDLELKKPDAKLFYHAVSDMLKRNFNQNQGASLEEVKPFVWHIGDEEKTDLGGALQAGINGVLVDRLNSFGYFDETFSELASSKKDLSEDELSLRKVLNHSQPALQASDAVTDIIKIDGRRYVAANFKSLEALLF</sequence>
<dbReference type="Pfam" id="PF00702">
    <property type="entry name" value="Hydrolase"/>
    <property type="match status" value="1"/>
</dbReference>
<evidence type="ECO:0000313" key="2">
    <source>
        <dbReference type="Proteomes" id="UP000031516"/>
    </source>
</evidence>
<dbReference type="EMBL" id="CCBQ010000004">
    <property type="protein sequence ID" value="CDO91795.1"/>
    <property type="molecule type" value="Genomic_DNA"/>
</dbReference>
<gene>
    <name evidence="1" type="ORF">KLDO_g128</name>
</gene>
<dbReference type="Gene3D" id="1.10.150.720">
    <property type="entry name" value="Haloacid dehalogenase-like hydrolase"/>
    <property type="match status" value="1"/>
</dbReference>
<dbReference type="PANTHER" id="PTHR46191:SF2">
    <property type="entry name" value="HALOACID DEHALOGENASE-LIKE HYDROLASE DOMAIN-CONTAINING PROTEIN 3"/>
    <property type="match status" value="1"/>
</dbReference>
<dbReference type="InterPro" id="IPR011949">
    <property type="entry name" value="HAD-SF_hydro_IA_REG-2-like"/>
</dbReference>
<dbReference type="SFLD" id="SFLDS00003">
    <property type="entry name" value="Haloacid_Dehalogenase"/>
    <property type="match status" value="1"/>
</dbReference>
<dbReference type="InterPro" id="IPR023214">
    <property type="entry name" value="HAD_sf"/>
</dbReference>
<dbReference type="SFLD" id="SFLDG01129">
    <property type="entry name" value="C1.5:_HAD__Beta-PGM__Phosphata"/>
    <property type="match status" value="1"/>
</dbReference>
<dbReference type="PANTHER" id="PTHR46191">
    <property type="match status" value="1"/>
</dbReference>
<dbReference type="InterPro" id="IPR044924">
    <property type="entry name" value="HAD-SF_hydro_IA_REG-2-like_cap"/>
</dbReference>
<name>A0A0A8KYW8_9SACH</name>
<keyword evidence="2" id="KW-1185">Reference proteome</keyword>
<dbReference type="GO" id="GO:0005634">
    <property type="term" value="C:nucleus"/>
    <property type="evidence" value="ECO:0007669"/>
    <property type="project" value="TreeGrafter"/>
</dbReference>
<protein>
    <submittedName>
        <fullName evidence="1">WGS project CCBQ000000000 data, contig 00107</fullName>
    </submittedName>
</protein>
<dbReference type="InterPro" id="IPR036412">
    <property type="entry name" value="HAD-like_sf"/>
</dbReference>
<dbReference type="SUPFAM" id="SSF56784">
    <property type="entry name" value="HAD-like"/>
    <property type="match status" value="1"/>
</dbReference>
<proteinExistence type="predicted"/>
<evidence type="ECO:0000313" key="1">
    <source>
        <dbReference type="EMBL" id="CDO91795.1"/>
    </source>
</evidence>
<dbReference type="NCBIfam" id="TIGR02252">
    <property type="entry name" value="DREG-2"/>
    <property type="match status" value="1"/>
</dbReference>
<dbReference type="InterPro" id="IPR051828">
    <property type="entry name" value="HAD-like_hydrolase_domain"/>
</dbReference>
<organism evidence="1 2">
    <name type="scientific">Kluyveromyces dobzhanskii CBS 2104</name>
    <dbReference type="NCBI Taxonomy" id="1427455"/>
    <lineage>
        <taxon>Eukaryota</taxon>
        <taxon>Fungi</taxon>
        <taxon>Dikarya</taxon>
        <taxon>Ascomycota</taxon>
        <taxon>Saccharomycotina</taxon>
        <taxon>Saccharomycetes</taxon>
        <taxon>Saccharomycetales</taxon>
        <taxon>Saccharomycetaceae</taxon>
        <taxon>Kluyveromyces</taxon>
    </lineage>
</organism>
<accession>A0A0A8KYW8</accession>
<reference evidence="1 2" key="1">
    <citation type="submission" date="2014-03" db="EMBL/GenBank/DDBJ databases">
        <title>The genome of Kluyveromyces dobzhanskii.</title>
        <authorList>
            <person name="Nystedt B."/>
            <person name="Astrom S."/>
        </authorList>
    </citation>
    <scope>NUCLEOTIDE SEQUENCE [LARGE SCALE GENOMIC DNA]</scope>
    <source>
        <strain evidence="1 2">CBS 2104</strain>
    </source>
</reference>
<dbReference type="OrthoDB" id="444127at2759"/>
<comment type="caution">
    <text evidence="1">The sequence shown here is derived from an EMBL/GenBank/DDBJ whole genome shotgun (WGS) entry which is preliminary data.</text>
</comment>
<dbReference type="AlphaFoldDB" id="A0A0A8KYW8"/>
<dbReference type="Gene3D" id="3.40.50.1000">
    <property type="entry name" value="HAD superfamily/HAD-like"/>
    <property type="match status" value="1"/>
</dbReference>
<dbReference type="Proteomes" id="UP000031516">
    <property type="component" value="Unassembled WGS sequence"/>
</dbReference>